<reference evidence="1 2" key="1">
    <citation type="submission" date="2019-08" db="EMBL/GenBank/DDBJ databases">
        <title>In-depth cultivation of the pig gut microbiome towards novel bacterial diversity and tailored functional studies.</title>
        <authorList>
            <person name="Wylensek D."/>
            <person name="Hitch T.C.A."/>
            <person name="Clavel T."/>
        </authorList>
    </citation>
    <scope>NUCLEOTIDE SEQUENCE [LARGE SCALE GENOMIC DNA]</scope>
    <source>
        <strain evidence="1 2">SM-530-WT-4B</strain>
    </source>
</reference>
<dbReference type="Gene3D" id="3.40.50.880">
    <property type="match status" value="1"/>
</dbReference>
<dbReference type="SUPFAM" id="SSF52317">
    <property type="entry name" value="Class I glutamine amidotransferase-like"/>
    <property type="match status" value="1"/>
</dbReference>
<dbReference type="PROSITE" id="PS51273">
    <property type="entry name" value="GATASE_TYPE_1"/>
    <property type="match status" value="1"/>
</dbReference>
<comment type="caution">
    <text evidence="1">The sequence shown here is derived from an EMBL/GenBank/DDBJ whole genome shotgun (WGS) entry which is preliminary data.</text>
</comment>
<dbReference type="GO" id="GO:0033969">
    <property type="term" value="F:gamma-glutamyl-gamma-aminobutyrate hydrolase activity"/>
    <property type="evidence" value="ECO:0007669"/>
    <property type="project" value="TreeGrafter"/>
</dbReference>
<dbReference type="InterPro" id="IPR029062">
    <property type="entry name" value="Class_I_gatase-like"/>
</dbReference>
<organism evidence="1 2">
    <name type="scientific">Pyramidobacter porci</name>
    <dbReference type="NCBI Taxonomy" id="2605789"/>
    <lineage>
        <taxon>Bacteria</taxon>
        <taxon>Thermotogati</taxon>
        <taxon>Synergistota</taxon>
        <taxon>Synergistia</taxon>
        <taxon>Synergistales</taxon>
        <taxon>Dethiosulfovibrionaceae</taxon>
        <taxon>Pyramidobacter</taxon>
    </lineage>
</organism>
<dbReference type="EMBL" id="VUNH01000011">
    <property type="protein sequence ID" value="MST56344.1"/>
    <property type="molecule type" value="Genomic_DNA"/>
</dbReference>
<gene>
    <name evidence="1" type="ORF">FYJ74_09905</name>
</gene>
<evidence type="ECO:0000313" key="2">
    <source>
        <dbReference type="Proteomes" id="UP000473699"/>
    </source>
</evidence>
<dbReference type="InterPro" id="IPR044668">
    <property type="entry name" value="PuuD-like"/>
</dbReference>
<accession>A0A6L5YDE4</accession>
<dbReference type="AlphaFoldDB" id="A0A6L5YDE4"/>
<keyword evidence="1" id="KW-0378">Hydrolase</keyword>
<dbReference type="PANTHER" id="PTHR43235">
    <property type="entry name" value="GLUTAMINE AMIDOTRANSFERASE PB2B2.05-RELATED"/>
    <property type="match status" value="1"/>
</dbReference>
<protein>
    <submittedName>
        <fullName evidence="1">Gamma-glutamyl-gamma-aminobutyrate hydrolase family protein</fullName>
    </submittedName>
</protein>
<dbReference type="InterPro" id="IPR011697">
    <property type="entry name" value="Peptidase_C26"/>
</dbReference>
<dbReference type="Proteomes" id="UP000473699">
    <property type="component" value="Unassembled WGS sequence"/>
</dbReference>
<dbReference type="PANTHER" id="PTHR43235:SF1">
    <property type="entry name" value="GLUTAMINE AMIDOTRANSFERASE PB2B2.05-RELATED"/>
    <property type="match status" value="1"/>
</dbReference>
<dbReference type="Pfam" id="PF07722">
    <property type="entry name" value="Peptidase_C26"/>
    <property type="match status" value="1"/>
</dbReference>
<evidence type="ECO:0000313" key="1">
    <source>
        <dbReference type="EMBL" id="MST56344.1"/>
    </source>
</evidence>
<keyword evidence="2" id="KW-1185">Reference proteome</keyword>
<name>A0A6L5YDE4_9BACT</name>
<proteinExistence type="predicted"/>
<dbReference type="GO" id="GO:0006598">
    <property type="term" value="P:polyamine catabolic process"/>
    <property type="evidence" value="ECO:0007669"/>
    <property type="project" value="TreeGrafter"/>
</dbReference>
<dbReference type="GO" id="GO:0005829">
    <property type="term" value="C:cytosol"/>
    <property type="evidence" value="ECO:0007669"/>
    <property type="project" value="TreeGrafter"/>
</dbReference>
<dbReference type="RefSeq" id="WP_154529427.1">
    <property type="nucleotide sequence ID" value="NZ_VUNH01000011.1"/>
</dbReference>
<sequence length="242" mass="26365">MAERTLIAVACNLDCPGTTPIVGVYNSYTGALTEAGGAPFIVPDSADEALLSQYLDMAGGLFVPGGIDVWPMLYGQGPDARLGRLDPGLDLYQIALIKLARARRMPIFGVCRGIQAMNVAFGGTLIQHLGNDPVRFDHQQNMPGRWPSHEATAEKDSLIGALFGEKFSVNSFHHQALDALAPGFRATAWAPDGVIEAFEAEDGSFCMGVQWHPERMIHDFPADLNLFRRFVEEASRYRAGRS</sequence>
<dbReference type="CDD" id="cd01745">
    <property type="entry name" value="GATase1_2"/>
    <property type="match status" value="1"/>
</dbReference>